<evidence type="ECO:0000256" key="6">
    <source>
        <dbReference type="ARBA" id="ARBA00022801"/>
    </source>
</evidence>
<dbReference type="EMBL" id="OIVN01001351">
    <property type="protein sequence ID" value="SPC92993.1"/>
    <property type="molecule type" value="Genomic_DNA"/>
</dbReference>
<organism evidence="11">
    <name type="scientific">Fagus sylvatica</name>
    <name type="common">Beechnut</name>
    <dbReference type="NCBI Taxonomy" id="28930"/>
    <lineage>
        <taxon>Eukaryota</taxon>
        <taxon>Viridiplantae</taxon>
        <taxon>Streptophyta</taxon>
        <taxon>Embryophyta</taxon>
        <taxon>Tracheophyta</taxon>
        <taxon>Spermatophyta</taxon>
        <taxon>Magnoliopsida</taxon>
        <taxon>eudicotyledons</taxon>
        <taxon>Gunneridae</taxon>
        <taxon>Pentapetalae</taxon>
        <taxon>rosids</taxon>
        <taxon>fabids</taxon>
        <taxon>Fagales</taxon>
        <taxon>Fagaceae</taxon>
        <taxon>Fagus</taxon>
    </lineage>
</organism>
<comment type="cofactor">
    <cofactor evidence="1">
        <name>a divalent metal cation</name>
        <dbReference type="ChEBI" id="CHEBI:60240"/>
    </cofactor>
</comment>
<evidence type="ECO:0000313" key="11">
    <source>
        <dbReference type="EMBL" id="SPC92993.1"/>
    </source>
</evidence>
<dbReference type="InterPro" id="IPR058353">
    <property type="entry name" value="DUF8040"/>
</dbReference>
<reference evidence="11" key="1">
    <citation type="submission" date="2018-02" db="EMBL/GenBank/DDBJ databases">
        <authorList>
            <person name="Cohen D.B."/>
            <person name="Kent A.D."/>
        </authorList>
    </citation>
    <scope>NUCLEOTIDE SEQUENCE</scope>
</reference>
<dbReference type="GO" id="GO:0046872">
    <property type="term" value="F:metal ion binding"/>
    <property type="evidence" value="ECO:0007669"/>
    <property type="project" value="UniProtKB-KW"/>
</dbReference>
<evidence type="ECO:0000256" key="8">
    <source>
        <dbReference type="SAM" id="MobiDB-lite"/>
    </source>
</evidence>
<dbReference type="GO" id="GO:0016787">
    <property type="term" value="F:hydrolase activity"/>
    <property type="evidence" value="ECO:0007669"/>
    <property type="project" value="UniProtKB-KW"/>
</dbReference>
<keyword evidence="6" id="KW-0378">Hydrolase</keyword>
<protein>
    <submittedName>
        <fullName evidence="11">Uncharacterized protein</fullName>
    </submittedName>
</protein>
<evidence type="ECO:0000256" key="5">
    <source>
        <dbReference type="ARBA" id="ARBA00022723"/>
    </source>
</evidence>
<dbReference type="GO" id="GO:0004518">
    <property type="term" value="F:nuclease activity"/>
    <property type="evidence" value="ECO:0007669"/>
    <property type="project" value="UniProtKB-KW"/>
</dbReference>
<evidence type="ECO:0000256" key="1">
    <source>
        <dbReference type="ARBA" id="ARBA00001968"/>
    </source>
</evidence>
<evidence type="ECO:0000256" key="2">
    <source>
        <dbReference type="ARBA" id="ARBA00004123"/>
    </source>
</evidence>
<evidence type="ECO:0000256" key="3">
    <source>
        <dbReference type="ARBA" id="ARBA00006958"/>
    </source>
</evidence>
<proteinExistence type="inferred from homology"/>
<evidence type="ECO:0000259" key="9">
    <source>
        <dbReference type="Pfam" id="PF13359"/>
    </source>
</evidence>
<feature type="domain" description="DUF8040" evidence="10">
    <location>
        <begin position="82"/>
        <end position="175"/>
    </location>
</feature>
<evidence type="ECO:0000256" key="7">
    <source>
        <dbReference type="ARBA" id="ARBA00023242"/>
    </source>
</evidence>
<comment type="subcellular location">
    <subcellularLocation>
        <location evidence="2">Nucleus</location>
    </subcellularLocation>
</comment>
<dbReference type="Pfam" id="PF13359">
    <property type="entry name" value="DDE_Tnp_4"/>
    <property type="match status" value="1"/>
</dbReference>
<dbReference type="AlphaFoldDB" id="A0A2N9G0G4"/>
<sequence length="436" mass="50074">MTMGEDESSCSSNSGSAIDPPKLLKKRDTKLATGSCTSMPIDDPKIRAAVAAGASVMAVGLVVLKDLRSRKFIPREPRVNREFEREAYMNTVLYGGDDNCVNQIRMRPIAFFKLCKILAEHNLLQETIHLSIREQVLSFLHIVGHNMRFQVVGKMFYRSTETVHRYFRHVLGAVLKLHKHVVKQPDNETPLEVRNNSEFFPYFKDCVGAIDITHFRATVPTEIHGRFCGPKDGTTQNVLAAIMFDLKFTYVLAGWEGNADDSQVLNDALSRSRRLDIPEGKYYLGNAGYGVQKGILSPYCGVRCHLKEFSDHPPKNERELFNLRHSSLRTTIERCFGVLKKRFCVLDAESFWSFQIQVEVLLACSIIHNHILEVDPIDSIVDDVIRDSQYESCGVQQSESEIEEEDREWEIEEEDREWVTKRDEICRAMWEDWEFE</sequence>
<evidence type="ECO:0000259" key="10">
    <source>
        <dbReference type="Pfam" id="PF26138"/>
    </source>
</evidence>
<name>A0A2N9G0G4_FAGSY</name>
<feature type="domain" description="DDE Tnp4" evidence="9">
    <location>
        <begin position="210"/>
        <end position="369"/>
    </location>
</feature>
<dbReference type="InterPro" id="IPR045249">
    <property type="entry name" value="HARBI1-like"/>
</dbReference>
<accession>A0A2N9G0G4</accession>
<keyword evidence="5" id="KW-0479">Metal-binding</keyword>
<comment type="similarity">
    <text evidence="3">Belongs to the HARBI1 family.</text>
</comment>
<keyword evidence="7" id="KW-0539">Nucleus</keyword>
<dbReference type="PANTHER" id="PTHR22930">
    <property type="match status" value="1"/>
</dbReference>
<dbReference type="InterPro" id="IPR027806">
    <property type="entry name" value="HARBI1_dom"/>
</dbReference>
<evidence type="ECO:0000256" key="4">
    <source>
        <dbReference type="ARBA" id="ARBA00022722"/>
    </source>
</evidence>
<feature type="region of interest" description="Disordered" evidence="8">
    <location>
        <begin position="1"/>
        <end position="24"/>
    </location>
</feature>
<keyword evidence="4" id="KW-0540">Nuclease</keyword>
<dbReference type="PANTHER" id="PTHR22930:SF228">
    <property type="entry name" value="PROTEIN ALP1-LIKE"/>
    <property type="match status" value="1"/>
</dbReference>
<gene>
    <name evidence="11" type="ORF">FSB_LOCUS20875</name>
</gene>
<dbReference type="Pfam" id="PF26138">
    <property type="entry name" value="DUF8040"/>
    <property type="match status" value="1"/>
</dbReference>
<dbReference type="GO" id="GO:0005634">
    <property type="term" value="C:nucleus"/>
    <property type="evidence" value="ECO:0007669"/>
    <property type="project" value="UniProtKB-SubCell"/>
</dbReference>